<organism evidence="2 3">
    <name type="scientific">Theobroma cacao</name>
    <name type="common">Cacao</name>
    <name type="synonym">Cocoa</name>
    <dbReference type="NCBI Taxonomy" id="3641"/>
    <lineage>
        <taxon>Eukaryota</taxon>
        <taxon>Viridiplantae</taxon>
        <taxon>Streptophyta</taxon>
        <taxon>Embryophyta</taxon>
        <taxon>Tracheophyta</taxon>
        <taxon>Spermatophyta</taxon>
        <taxon>Magnoliopsida</taxon>
        <taxon>eudicotyledons</taxon>
        <taxon>Gunneridae</taxon>
        <taxon>Pentapetalae</taxon>
        <taxon>rosids</taxon>
        <taxon>malvids</taxon>
        <taxon>Malvales</taxon>
        <taxon>Malvaceae</taxon>
        <taxon>Byttnerioideae</taxon>
        <taxon>Theobroma</taxon>
    </lineage>
</organism>
<name>A0A061EYP2_THECC</name>
<protein>
    <submittedName>
        <fullName evidence="2">Uncharacterized protein</fullName>
    </submittedName>
</protein>
<dbReference type="HOGENOM" id="CLU_2188753_0_0_1"/>
<gene>
    <name evidence="2" type="ORF">TCM_021843</name>
</gene>
<reference evidence="2 3" key="1">
    <citation type="journal article" date="2013" name="Genome Biol.">
        <title>The genome sequence of the most widely cultivated cacao type and its use to identify candidate genes regulating pod color.</title>
        <authorList>
            <person name="Motamayor J.C."/>
            <person name="Mockaitis K."/>
            <person name="Schmutz J."/>
            <person name="Haiminen N."/>
            <person name="Iii D.L."/>
            <person name="Cornejo O."/>
            <person name="Findley S.D."/>
            <person name="Zheng P."/>
            <person name="Utro F."/>
            <person name="Royaert S."/>
            <person name="Saski C."/>
            <person name="Jenkins J."/>
            <person name="Podicheti R."/>
            <person name="Zhao M."/>
            <person name="Scheffler B.E."/>
            <person name="Stack J.C."/>
            <person name="Feltus F.A."/>
            <person name="Mustiga G.M."/>
            <person name="Amores F."/>
            <person name="Phillips W."/>
            <person name="Marelli J.P."/>
            <person name="May G.D."/>
            <person name="Shapiro H."/>
            <person name="Ma J."/>
            <person name="Bustamante C.D."/>
            <person name="Schnell R.J."/>
            <person name="Main D."/>
            <person name="Gilbert D."/>
            <person name="Parida L."/>
            <person name="Kuhn D.N."/>
        </authorList>
    </citation>
    <scope>NUCLEOTIDE SEQUENCE [LARGE SCALE GENOMIC DNA]</scope>
    <source>
        <strain evidence="3">cv. Matina 1-6</strain>
    </source>
</reference>
<keyword evidence="3" id="KW-1185">Reference proteome</keyword>
<evidence type="ECO:0000313" key="2">
    <source>
        <dbReference type="EMBL" id="EOY07394.1"/>
    </source>
</evidence>
<evidence type="ECO:0000313" key="3">
    <source>
        <dbReference type="Proteomes" id="UP000026915"/>
    </source>
</evidence>
<evidence type="ECO:0000256" key="1">
    <source>
        <dbReference type="SAM" id="Phobius"/>
    </source>
</evidence>
<feature type="transmembrane region" description="Helical" evidence="1">
    <location>
        <begin position="21"/>
        <end position="42"/>
    </location>
</feature>
<dbReference type="Proteomes" id="UP000026915">
    <property type="component" value="Chromosome 5"/>
</dbReference>
<keyword evidence="1" id="KW-1133">Transmembrane helix</keyword>
<dbReference type="Gramene" id="EOY07394">
    <property type="protein sequence ID" value="EOY07394"/>
    <property type="gene ID" value="TCM_021843"/>
</dbReference>
<dbReference type="InParanoid" id="A0A061EYP2"/>
<dbReference type="AlphaFoldDB" id="A0A061EYP2"/>
<sequence>MLCFNLHFSSCKLSFWRFRSCALEEFFCLFIILIIIDVPLFFSNQQLFLLFRILTRPQSGAPLPGNVGNGSILPSFEHLVSLLKRAFGFHSDINLVPDIESVRTGLYHV</sequence>
<keyword evidence="1" id="KW-0812">Transmembrane</keyword>
<dbReference type="EMBL" id="CM001883">
    <property type="protein sequence ID" value="EOY07394.1"/>
    <property type="molecule type" value="Genomic_DNA"/>
</dbReference>
<keyword evidence="1" id="KW-0472">Membrane</keyword>
<proteinExistence type="predicted"/>
<accession>A0A061EYP2</accession>